<accession>A0A8B8GE18</accession>
<feature type="domain" description="Acyltransferase 3" evidence="2">
    <location>
        <begin position="54"/>
        <end position="258"/>
    </location>
</feature>
<dbReference type="InterPro" id="IPR052728">
    <property type="entry name" value="O2_lipid_transport_reg"/>
</dbReference>
<feature type="non-terminal residue" evidence="4">
    <location>
        <position position="259"/>
    </location>
</feature>
<dbReference type="GeneID" id="112691019"/>
<protein>
    <submittedName>
        <fullName evidence="4">O-acyltransferase like protein-like</fullName>
    </submittedName>
</protein>
<feature type="transmembrane region" description="Helical" evidence="1">
    <location>
        <begin position="91"/>
        <end position="117"/>
    </location>
</feature>
<feature type="transmembrane region" description="Helical" evidence="1">
    <location>
        <begin position="228"/>
        <end position="247"/>
    </location>
</feature>
<evidence type="ECO:0000313" key="4">
    <source>
        <dbReference type="RefSeq" id="XP_025420912.1"/>
    </source>
</evidence>
<reference evidence="4" key="1">
    <citation type="submission" date="2025-08" db="UniProtKB">
        <authorList>
            <consortium name="RefSeq"/>
        </authorList>
    </citation>
    <scope>IDENTIFICATION</scope>
    <source>
        <tissue evidence="4">Whole body</tissue>
    </source>
</reference>
<feature type="transmembrane region" description="Helical" evidence="1">
    <location>
        <begin position="51"/>
        <end position="71"/>
    </location>
</feature>
<feature type="transmembrane region" description="Helical" evidence="1">
    <location>
        <begin position="129"/>
        <end position="156"/>
    </location>
</feature>
<keyword evidence="3" id="KW-1185">Reference proteome</keyword>
<dbReference type="RefSeq" id="XP_025420912.1">
    <property type="nucleotide sequence ID" value="XM_025565127.1"/>
</dbReference>
<proteinExistence type="predicted"/>
<dbReference type="InterPro" id="IPR002656">
    <property type="entry name" value="Acyl_transf_3_dom"/>
</dbReference>
<evidence type="ECO:0000256" key="1">
    <source>
        <dbReference type="SAM" id="Phobius"/>
    </source>
</evidence>
<gene>
    <name evidence="4" type="primary">LOC112691019</name>
</gene>
<dbReference type="OrthoDB" id="10006435at2759"/>
<dbReference type="PANTHER" id="PTHR11161:SF0">
    <property type="entry name" value="O-ACYLTRANSFERASE LIKE PROTEIN"/>
    <property type="match status" value="1"/>
</dbReference>
<sequence>MIMFIIVGSMYDFYSKEDSMSKCKLIFVAFSIQSNLKKLFYNSTKNTEFSCFYFLKALACVVILFGHRMMYSVSYPVYNMNDIETAFEIPFYGIFINGPIVVDIFFTISGFLTFISMYNALEKIKRCNVLLILFLRWCRLIPVYGLMIVFIAFVFFHVSDGPMWKSIAVRESENCLKNWWTNVLFVNNYVDTEHPCVMQSWYLACDLHMCALGVSMVYLVWKYPKCEKIALLTAILASCFASAYIVYQHNYYPTFIGFI</sequence>
<dbReference type="Proteomes" id="UP000694846">
    <property type="component" value="Unplaced"/>
</dbReference>
<feature type="transmembrane region" description="Helical" evidence="1">
    <location>
        <begin position="201"/>
        <end position="221"/>
    </location>
</feature>
<dbReference type="GO" id="GO:0016747">
    <property type="term" value="F:acyltransferase activity, transferring groups other than amino-acyl groups"/>
    <property type="evidence" value="ECO:0007669"/>
    <property type="project" value="InterPro"/>
</dbReference>
<dbReference type="AlphaFoldDB" id="A0A8B8GE18"/>
<keyword evidence="1" id="KW-1133">Transmembrane helix</keyword>
<evidence type="ECO:0000259" key="2">
    <source>
        <dbReference type="Pfam" id="PF01757"/>
    </source>
</evidence>
<name>A0A8B8GE18_9HEMI</name>
<dbReference type="PANTHER" id="PTHR11161">
    <property type="entry name" value="O-ACYLTRANSFERASE"/>
    <property type="match status" value="1"/>
</dbReference>
<keyword evidence="1" id="KW-0812">Transmembrane</keyword>
<keyword evidence="1" id="KW-0472">Membrane</keyword>
<dbReference type="Pfam" id="PF01757">
    <property type="entry name" value="Acyl_transf_3"/>
    <property type="match status" value="1"/>
</dbReference>
<evidence type="ECO:0000313" key="3">
    <source>
        <dbReference type="Proteomes" id="UP000694846"/>
    </source>
</evidence>
<organism evidence="3 4">
    <name type="scientific">Sipha flava</name>
    <name type="common">yellow sugarcane aphid</name>
    <dbReference type="NCBI Taxonomy" id="143950"/>
    <lineage>
        <taxon>Eukaryota</taxon>
        <taxon>Metazoa</taxon>
        <taxon>Ecdysozoa</taxon>
        <taxon>Arthropoda</taxon>
        <taxon>Hexapoda</taxon>
        <taxon>Insecta</taxon>
        <taxon>Pterygota</taxon>
        <taxon>Neoptera</taxon>
        <taxon>Paraneoptera</taxon>
        <taxon>Hemiptera</taxon>
        <taxon>Sternorrhyncha</taxon>
        <taxon>Aphidomorpha</taxon>
        <taxon>Aphidoidea</taxon>
        <taxon>Aphididae</taxon>
        <taxon>Sipha</taxon>
    </lineage>
</organism>